<dbReference type="InterPro" id="IPR015946">
    <property type="entry name" value="KH_dom-like_a/b"/>
</dbReference>
<dbReference type="InterPro" id="IPR036102">
    <property type="entry name" value="OsmC/Ohrsf"/>
</dbReference>
<accession>A0A4Z0MJR1</accession>
<evidence type="ECO:0000313" key="2">
    <source>
        <dbReference type="Proteomes" id="UP000298284"/>
    </source>
</evidence>
<proteinExistence type="predicted"/>
<protein>
    <submittedName>
        <fullName evidence="1">OsmC family peroxiredoxin</fullName>
    </submittedName>
</protein>
<dbReference type="InterPro" id="IPR052707">
    <property type="entry name" value="OsmC_Ohr_Peroxiredoxin"/>
</dbReference>
<dbReference type="NCBIfam" id="TIGR03562">
    <property type="entry name" value="osmo_induc_OsmC"/>
    <property type="match status" value="1"/>
</dbReference>
<name>A0A4Z0MJR1_9BACT</name>
<dbReference type="InterPro" id="IPR019904">
    <property type="entry name" value="Peroxiredoxin_OsmC"/>
</dbReference>
<sequence>MSINRIAKAHWYGRGTDGYGQLDTTSEVLKSTPYSYTTRFADGAGTNPEELIAAAHAGCLSMKLAFNLQVAGFVATRIDTRCEIVMEEGLVRESVLVVEAQIPGMQEDKFQELVADAQENCPVSKLLNASIRCEAFLIPSLAV</sequence>
<dbReference type="InterPro" id="IPR003718">
    <property type="entry name" value="OsmC/Ohr_fam"/>
</dbReference>
<dbReference type="EMBL" id="SRKZ01000004">
    <property type="protein sequence ID" value="TGD79590.1"/>
    <property type="molecule type" value="Genomic_DNA"/>
</dbReference>
<dbReference type="Pfam" id="PF02566">
    <property type="entry name" value="OsmC"/>
    <property type="match status" value="1"/>
</dbReference>
<gene>
    <name evidence="1" type="ORF">EU557_15325</name>
</gene>
<dbReference type="GO" id="GO:0004601">
    <property type="term" value="F:peroxidase activity"/>
    <property type="evidence" value="ECO:0007669"/>
    <property type="project" value="InterPro"/>
</dbReference>
<keyword evidence="2" id="KW-1185">Reference proteome</keyword>
<reference evidence="1 2" key="1">
    <citation type="submission" date="2019-04" db="EMBL/GenBank/DDBJ databases">
        <authorList>
            <person name="Feng G."/>
            <person name="Zhang J."/>
            <person name="Zhu H."/>
        </authorList>
    </citation>
    <scope>NUCLEOTIDE SEQUENCE [LARGE SCALE GENOMIC DNA]</scope>
    <source>
        <strain evidence="1 2">JCM 19491</strain>
    </source>
</reference>
<dbReference type="RefSeq" id="WP_135531336.1">
    <property type="nucleotide sequence ID" value="NZ_SRKZ01000004.1"/>
</dbReference>
<dbReference type="OrthoDB" id="9807532at2"/>
<dbReference type="GO" id="GO:0006979">
    <property type="term" value="P:response to oxidative stress"/>
    <property type="evidence" value="ECO:0007669"/>
    <property type="project" value="InterPro"/>
</dbReference>
<dbReference type="Gene3D" id="3.30.300.20">
    <property type="match status" value="1"/>
</dbReference>
<dbReference type="AlphaFoldDB" id="A0A4Z0MJR1"/>
<dbReference type="SUPFAM" id="SSF82784">
    <property type="entry name" value="OsmC-like"/>
    <property type="match status" value="1"/>
</dbReference>
<dbReference type="Proteomes" id="UP000298284">
    <property type="component" value="Unassembled WGS sequence"/>
</dbReference>
<dbReference type="PANTHER" id="PTHR42830">
    <property type="entry name" value="OSMOTICALLY INDUCIBLE FAMILY PROTEIN"/>
    <property type="match status" value="1"/>
</dbReference>
<comment type="caution">
    <text evidence="1">The sequence shown here is derived from an EMBL/GenBank/DDBJ whole genome shotgun (WGS) entry which is preliminary data.</text>
</comment>
<organism evidence="1 2">
    <name type="scientific">Hymenobacter wooponensis</name>
    <dbReference type="NCBI Taxonomy" id="1525360"/>
    <lineage>
        <taxon>Bacteria</taxon>
        <taxon>Pseudomonadati</taxon>
        <taxon>Bacteroidota</taxon>
        <taxon>Cytophagia</taxon>
        <taxon>Cytophagales</taxon>
        <taxon>Hymenobacteraceae</taxon>
        <taxon>Hymenobacter</taxon>
    </lineage>
</organism>
<dbReference type="PANTHER" id="PTHR42830:SF1">
    <property type="entry name" value="OSMOTICALLY INDUCIBLE FAMILY PROTEIN"/>
    <property type="match status" value="1"/>
</dbReference>
<evidence type="ECO:0000313" key="1">
    <source>
        <dbReference type="EMBL" id="TGD79590.1"/>
    </source>
</evidence>